<gene>
    <name evidence="2" type="ORF">UV09_C0038G0006</name>
</gene>
<dbReference type="SMART" id="SM00966">
    <property type="entry name" value="SpoVT_AbrB"/>
    <property type="match status" value="1"/>
</dbReference>
<dbReference type="AlphaFoldDB" id="A0A0G1BGL1"/>
<reference evidence="2 3" key="1">
    <citation type="journal article" date="2015" name="Nature">
        <title>rRNA introns, odd ribosomes, and small enigmatic genomes across a large radiation of phyla.</title>
        <authorList>
            <person name="Brown C.T."/>
            <person name="Hug L.A."/>
            <person name="Thomas B.C."/>
            <person name="Sharon I."/>
            <person name="Castelle C.J."/>
            <person name="Singh A."/>
            <person name="Wilkins M.J."/>
            <person name="Williams K.H."/>
            <person name="Banfield J.F."/>
        </authorList>
    </citation>
    <scope>NUCLEOTIDE SEQUENCE [LARGE SCALE GENOMIC DNA]</scope>
</reference>
<sequence>MQQSVDDELIKIQPKGVITIPKKFREALRISDNNIIRMKREKGKITIEPVRTLPYPVRSYTDEEIREFLELDKAETLSLKKQKLLK</sequence>
<proteinExistence type="predicted"/>
<organism evidence="2 3">
    <name type="scientific">Candidatus Gottesmanbacteria bacterium GW2011_GWA2_42_18</name>
    <dbReference type="NCBI Taxonomy" id="1618442"/>
    <lineage>
        <taxon>Bacteria</taxon>
        <taxon>Candidatus Gottesmaniibacteriota</taxon>
    </lineage>
</organism>
<dbReference type="SUPFAM" id="SSF89447">
    <property type="entry name" value="AbrB/MazE/MraZ-like"/>
    <property type="match status" value="1"/>
</dbReference>
<accession>A0A0G1BGL1</accession>
<dbReference type="GO" id="GO:0003677">
    <property type="term" value="F:DNA binding"/>
    <property type="evidence" value="ECO:0007669"/>
    <property type="project" value="InterPro"/>
</dbReference>
<evidence type="ECO:0000313" key="3">
    <source>
        <dbReference type="Proteomes" id="UP000034320"/>
    </source>
</evidence>
<evidence type="ECO:0000259" key="1">
    <source>
        <dbReference type="SMART" id="SM00966"/>
    </source>
</evidence>
<feature type="domain" description="SpoVT-AbrB" evidence="1">
    <location>
        <begin position="10"/>
        <end position="55"/>
    </location>
</feature>
<protein>
    <recommendedName>
        <fullName evidence="1">SpoVT-AbrB domain-containing protein</fullName>
    </recommendedName>
</protein>
<evidence type="ECO:0000313" key="2">
    <source>
        <dbReference type="EMBL" id="KKS45461.1"/>
    </source>
</evidence>
<dbReference type="Gene3D" id="2.10.260.10">
    <property type="match status" value="1"/>
</dbReference>
<dbReference type="EMBL" id="LCDD01000038">
    <property type="protein sequence ID" value="KKS45461.1"/>
    <property type="molecule type" value="Genomic_DNA"/>
</dbReference>
<dbReference type="Pfam" id="PF04014">
    <property type="entry name" value="MazE_antitoxin"/>
    <property type="match status" value="1"/>
</dbReference>
<dbReference type="Proteomes" id="UP000034320">
    <property type="component" value="Unassembled WGS sequence"/>
</dbReference>
<name>A0A0G1BGL1_9BACT</name>
<dbReference type="InterPro" id="IPR037914">
    <property type="entry name" value="SpoVT-AbrB_sf"/>
</dbReference>
<comment type="caution">
    <text evidence="2">The sequence shown here is derived from an EMBL/GenBank/DDBJ whole genome shotgun (WGS) entry which is preliminary data.</text>
</comment>
<dbReference type="InterPro" id="IPR007159">
    <property type="entry name" value="SpoVT-AbrB_dom"/>
</dbReference>